<evidence type="ECO:0000313" key="1">
    <source>
        <dbReference type="Proteomes" id="UP000694941"/>
    </source>
</evidence>
<dbReference type="GeneID" id="106464101"/>
<dbReference type="PANTHER" id="PTHR45749:SF21">
    <property type="entry name" value="DUF4371 DOMAIN-CONTAINING PROTEIN"/>
    <property type="match status" value="1"/>
</dbReference>
<proteinExistence type="predicted"/>
<keyword evidence="1" id="KW-1185">Reference proteome</keyword>
<sequence length="204" mass="23459">MNKTWFKRKLGNGHGEEVTRSWLVCSTSKKSAFCICCILYSRSDHQSSLEQESGFNQWKARERISVHENVKNHRECFIQWKEVEINLAENKGVIDAELQSQIEKEKQKWRDILPRILHCIKFLAIQNLALRGHGESFELGDDSNMGNFLGLLKLLPIFDPVMKEHLTRVESHPGSTSYLSPGVQNEFIHMMASTVCQSLLRSIS</sequence>
<reference evidence="2" key="1">
    <citation type="submission" date="2025-08" db="UniProtKB">
        <authorList>
            <consortium name="RefSeq"/>
        </authorList>
    </citation>
    <scope>IDENTIFICATION</scope>
    <source>
        <tissue evidence="2">Muscle</tissue>
    </source>
</reference>
<name>A0ABM1SV15_LIMPO</name>
<protein>
    <submittedName>
        <fullName evidence="2">Uncharacterized protein LOC106464101</fullName>
    </submittedName>
</protein>
<evidence type="ECO:0000313" key="2">
    <source>
        <dbReference type="RefSeq" id="XP_022247471.1"/>
    </source>
</evidence>
<dbReference type="Proteomes" id="UP000694941">
    <property type="component" value="Unplaced"/>
</dbReference>
<gene>
    <name evidence="2" type="primary">LOC106464101</name>
</gene>
<dbReference type="PANTHER" id="PTHR45749">
    <property type="match status" value="1"/>
</dbReference>
<organism evidence="1 2">
    <name type="scientific">Limulus polyphemus</name>
    <name type="common">Atlantic horseshoe crab</name>
    <dbReference type="NCBI Taxonomy" id="6850"/>
    <lineage>
        <taxon>Eukaryota</taxon>
        <taxon>Metazoa</taxon>
        <taxon>Ecdysozoa</taxon>
        <taxon>Arthropoda</taxon>
        <taxon>Chelicerata</taxon>
        <taxon>Merostomata</taxon>
        <taxon>Xiphosura</taxon>
        <taxon>Limulidae</taxon>
        <taxon>Limulus</taxon>
    </lineage>
</organism>
<dbReference type="RefSeq" id="XP_022247471.1">
    <property type="nucleotide sequence ID" value="XM_022391763.1"/>
</dbReference>
<accession>A0ABM1SV15</accession>